<accession>A0ABN1LF76</accession>
<organism evidence="1 2">
    <name type="scientific">Aliiglaciecola litoralis</name>
    <dbReference type="NCBI Taxonomy" id="582857"/>
    <lineage>
        <taxon>Bacteria</taxon>
        <taxon>Pseudomonadati</taxon>
        <taxon>Pseudomonadota</taxon>
        <taxon>Gammaproteobacteria</taxon>
        <taxon>Alteromonadales</taxon>
        <taxon>Alteromonadaceae</taxon>
        <taxon>Aliiglaciecola</taxon>
    </lineage>
</organism>
<dbReference type="EMBL" id="BAAAFD010000002">
    <property type="protein sequence ID" value="GAA0855101.1"/>
    <property type="molecule type" value="Genomic_DNA"/>
</dbReference>
<protein>
    <submittedName>
        <fullName evidence="1">Uncharacterized protein</fullName>
    </submittedName>
</protein>
<sequence length="60" mass="6455">MNVTNKLELKLNKKNLKNLTLDEKVIPLSFTDQIGGGLTAAPSNSITKTSLTGTLLNGRK</sequence>
<evidence type="ECO:0000313" key="2">
    <source>
        <dbReference type="Proteomes" id="UP001500359"/>
    </source>
</evidence>
<name>A0ABN1LF76_9ALTE</name>
<evidence type="ECO:0000313" key="1">
    <source>
        <dbReference type="EMBL" id="GAA0855101.1"/>
    </source>
</evidence>
<reference evidence="1 2" key="1">
    <citation type="journal article" date="2019" name="Int. J. Syst. Evol. Microbiol.">
        <title>The Global Catalogue of Microorganisms (GCM) 10K type strain sequencing project: providing services to taxonomists for standard genome sequencing and annotation.</title>
        <authorList>
            <consortium name="The Broad Institute Genomics Platform"/>
            <consortium name="The Broad Institute Genome Sequencing Center for Infectious Disease"/>
            <person name="Wu L."/>
            <person name="Ma J."/>
        </authorList>
    </citation>
    <scope>NUCLEOTIDE SEQUENCE [LARGE SCALE GENOMIC DNA]</scope>
    <source>
        <strain evidence="1 2">JCM 15896</strain>
    </source>
</reference>
<dbReference type="Proteomes" id="UP001500359">
    <property type="component" value="Unassembled WGS sequence"/>
</dbReference>
<proteinExistence type="predicted"/>
<comment type="caution">
    <text evidence="1">The sequence shown here is derived from an EMBL/GenBank/DDBJ whole genome shotgun (WGS) entry which is preliminary data.</text>
</comment>
<gene>
    <name evidence="1" type="ORF">GCM10009114_13370</name>
</gene>
<keyword evidence="2" id="KW-1185">Reference proteome</keyword>